<dbReference type="Proteomes" id="UP000239649">
    <property type="component" value="Unassembled WGS sequence"/>
</dbReference>
<feature type="compositionally biased region" description="Gly residues" evidence="9">
    <location>
        <begin position="1037"/>
        <end position="1050"/>
    </location>
</feature>
<feature type="compositionally biased region" description="Gly residues" evidence="9">
    <location>
        <begin position="208"/>
        <end position="219"/>
    </location>
</feature>
<dbReference type="PANTHER" id="PTHR36498">
    <property type="entry name" value="TATA-BINDING PROTEIN-ASSOCIATED FACTOR 172"/>
    <property type="match status" value="1"/>
</dbReference>
<dbReference type="GO" id="GO:0003677">
    <property type="term" value="F:DNA binding"/>
    <property type="evidence" value="ECO:0007669"/>
    <property type="project" value="UniProtKB-KW"/>
</dbReference>
<dbReference type="Pfam" id="PF00271">
    <property type="entry name" value="Helicase_C"/>
    <property type="match status" value="1"/>
</dbReference>
<keyword evidence="6" id="KW-0067">ATP-binding</keyword>
<keyword evidence="13" id="KW-1185">Reference proteome</keyword>
<feature type="region of interest" description="Disordered" evidence="9">
    <location>
        <begin position="100"/>
        <end position="121"/>
    </location>
</feature>
<evidence type="ECO:0000259" key="11">
    <source>
        <dbReference type="PROSITE" id="PS51194"/>
    </source>
</evidence>
<gene>
    <name evidence="12" type="ORF">C2E20_4025</name>
</gene>
<evidence type="ECO:0000256" key="7">
    <source>
        <dbReference type="ARBA" id="ARBA00023125"/>
    </source>
</evidence>
<dbReference type="GO" id="GO:0017025">
    <property type="term" value="F:TBP-class protein binding"/>
    <property type="evidence" value="ECO:0007669"/>
    <property type="project" value="InterPro"/>
</dbReference>
<feature type="compositionally biased region" description="Basic and acidic residues" evidence="9">
    <location>
        <begin position="100"/>
        <end position="110"/>
    </location>
</feature>
<feature type="region of interest" description="Disordered" evidence="9">
    <location>
        <begin position="1030"/>
        <end position="1063"/>
    </location>
</feature>
<keyword evidence="8" id="KW-0539">Nucleus</keyword>
<proteinExistence type="predicted"/>
<dbReference type="PROSITE" id="PS51192">
    <property type="entry name" value="HELICASE_ATP_BIND_1"/>
    <property type="match status" value="1"/>
</dbReference>
<dbReference type="InterPro" id="IPR001650">
    <property type="entry name" value="Helicase_C-like"/>
</dbReference>
<dbReference type="SMART" id="SM00487">
    <property type="entry name" value="DEXDc"/>
    <property type="match status" value="1"/>
</dbReference>
<dbReference type="SMART" id="SM00490">
    <property type="entry name" value="HELICc"/>
    <property type="match status" value="1"/>
</dbReference>
<comment type="subcellular location">
    <subcellularLocation>
        <location evidence="1">Nucleus</location>
    </subcellularLocation>
</comment>
<dbReference type="InterPro" id="IPR049730">
    <property type="entry name" value="SNF2/RAD54-like_C"/>
</dbReference>
<sequence>MAASTPGGSRLQKLLKLIDGGSSLATRKAAASQIAGIAAAHPAQLPAVVAAVSRHLRHREWDARVAAGHCLGLLAEHFQHHTPADVAAAVAAAGGGTGDVKPEGGVKAEGEDGAAGDASAQPAEPHHLLSFAGFDVQQVLAQGTPMLASGGEEFELPADSGVSRGEQLRQQRGNLKQRLGLGGPLMDGLMDTDEMFQDEDLLTEDSGKGGGGAAGGRGSGKAATQKQQAAAAPHKDASQLLADMGGMSARERAAALRRAKTLKRSASTATAPSPPKRIKSGKAGAEPSGSSEPSTAPELEGSAAEAAEQEWIDIVAGGRWPFQSLCDQLCLDCLHPQWEVRHGAALALREVLRSQAGAAGVTAAPAAVPGGWGAAGGRGKLALGPVGPADAAAAAAANAAWLEDCAIHLLCVLALDRFGDFVSDQVVAPVRETAAQALGAAARPLGSGTLSALLAALRQLSEHAGEWEVRHGGLLGLKYVLAARAEGVDAALLEAVLPAAIVGLQDGDDDVQAVAAEALLPGAALLAGGPAGGPAGTEVVLALLWNALLELEELSPATGSVMTLFAEIHACPGADAAAAATIGEGPTLGALVPRLWPFLRHGLTSVRAATLRCLSALLRSQPVSALLPGEELQRGARLLFQSLLLERSAEVLAAAQQAWQLLVQRAEPSALAEALPVQPALGALFQLAATPAHASLDASLMLTVPLPRKRAGSSASKAALAGRGASSAQLAEQQQQQHERQRENLVVEGDNDAARTTRMRLAAAQALGQLAHALGSSAVAPNPAQAQVEALLRGGTATGRLLASFVVTRWAQLHGDGSAGGTGGAGAVPTADPGLQQLLGVLLELLAVPAAAATQGYAELSQLHAQLRGRASAFISRTLAAGVALAMPAPLEALGHAGALALVAQVPAAGAAAELELAQQALLATASLLQASEALLHTSVSAAQAVAAVHLACLPPKLNTIIQPLVAAIRREPQAALQDAAAAALARLTLLCVDRSPCPNDKIIKNMCGFACGDTRAVPSAAAPPDLQAEFDDAEGAGSGGSGKNGGAGGRVKQAAAAPTPAEQQEELAAQALALARRGGEAVVQAMARQAGAALQQRLHKLWDQASAPLAALAAGGADLQGAVHALHVLAVLAPAAHSELAPALEGLVPLVGLCLQHSSAALKLAAARCVAALAAAHTTALVPPLLRLLAPMLAGGAADDARLGALLALHHSVSALGLAVVPYSLLVVVPLMGRMSDAQPLARALAARTFATVVALMPLAQGAAEPPGLSEEQRALLASEGRFLQQLLDNSSMDDYQLPVKINGSLRRYQQEGINWLAFLRRFGLHGVLADDMGLGKTLQTTAMVAAHAHEQRLKFAQTGAPEDRPLPSLVVCPSTLVAHWPFEISKFVEPEVLRPLAYMGSPTERAALHRQLAGHDVIVMSYESLRADIEWVAGQAWAYCVLDEGHAIRNPASKVSQAAKRAGLAARHRLLLSGTPVQNNVAELWALFDFLMPGLLGSERQFNARFGKTLQAARASKRGSAEAEAGLLAVEALHRQVMPFVLRRTKDAVLSDLPPKIVQDIVVEPSPLQRELYQEFQNSQALAQISGLVSGGGLAGGEGGAAPPHVFQSLLYLRKLCSHPLLVLDPAVSEHMQAVRKVLGPKQGADWASAQAALRSQLVHAPKLAALKELLLDAGIGTEPGIKREEEGGEGGGADAGHRVLIFAQLKGLLDLVESEVLAPLRVASLRIDGSVEAGERFRRVQRFNADPTIDVMLLTTAVGGLGLNLTTADTVIFLEHDWNPMADLQAMDRAHRLGQRRTVNVYRLLVRGTLEEQIMSLQRFKLDVAATLVNADNASMAAMDTGNLLDIFTLQDGAAPGKQQQAQQAAPAGEASAAAAAGVGKGGMAAVLAGLGNIEATEAQYADEFDLQAFQKTLAPQQGGQG</sequence>
<evidence type="ECO:0000256" key="4">
    <source>
        <dbReference type="ARBA" id="ARBA00022801"/>
    </source>
</evidence>
<dbReference type="Pfam" id="PF00176">
    <property type="entry name" value="SNF2-rel_dom"/>
    <property type="match status" value="1"/>
</dbReference>
<dbReference type="InterPro" id="IPR044972">
    <property type="entry name" value="Mot1"/>
</dbReference>
<dbReference type="PANTHER" id="PTHR36498:SF1">
    <property type="entry name" value="TATA-BINDING PROTEIN-ASSOCIATED FACTOR 172"/>
    <property type="match status" value="1"/>
</dbReference>
<evidence type="ECO:0000256" key="3">
    <source>
        <dbReference type="ARBA" id="ARBA00022741"/>
    </source>
</evidence>
<dbReference type="InterPro" id="IPR011989">
    <property type="entry name" value="ARM-like"/>
</dbReference>
<feature type="region of interest" description="Disordered" evidence="9">
    <location>
        <begin position="202"/>
        <end position="237"/>
    </location>
</feature>
<evidence type="ECO:0000256" key="2">
    <source>
        <dbReference type="ARBA" id="ARBA00022737"/>
    </source>
</evidence>
<evidence type="ECO:0000256" key="1">
    <source>
        <dbReference type="ARBA" id="ARBA00004123"/>
    </source>
</evidence>
<dbReference type="EMBL" id="LHPF02000009">
    <property type="protein sequence ID" value="PSC72707.1"/>
    <property type="molecule type" value="Genomic_DNA"/>
</dbReference>
<dbReference type="InterPro" id="IPR044078">
    <property type="entry name" value="Mot1_ATP-bd"/>
</dbReference>
<dbReference type="InterPro" id="IPR022707">
    <property type="entry name" value="Mot1_central_dom"/>
</dbReference>
<protein>
    <submittedName>
        <fullName evidence="12">TATA-binding -associated factor 172</fullName>
    </submittedName>
</protein>
<dbReference type="CDD" id="cd17999">
    <property type="entry name" value="DEXHc_Mot1"/>
    <property type="match status" value="1"/>
</dbReference>
<dbReference type="Gene3D" id="3.40.50.300">
    <property type="entry name" value="P-loop containing nucleotide triphosphate hydrolases"/>
    <property type="match status" value="1"/>
</dbReference>
<keyword evidence="2" id="KW-0677">Repeat</keyword>
<reference evidence="12 13" key="1">
    <citation type="journal article" date="2018" name="Plant J.">
        <title>Genome sequences of Chlorella sorokiniana UTEX 1602 and Micractinium conductrix SAG 241.80: implications to maltose excretion by a green alga.</title>
        <authorList>
            <person name="Arriola M.B."/>
            <person name="Velmurugan N."/>
            <person name="Zhang Y."/>
            <person name="Plunkett M.H."/>
            <person name="Hondzo H."/>
            <person name="Barney B.M."/>
        </authorList>
    </citation>
    <scope>NUCLEOTIDE SEQUENCE [LARGE SCALE GENOMIC DNA]</scope>
    <source>
        <strain evidence="12 13">SAG 241.80</strain>
    </source>
</reference>
<dbReference type="InterPro" id="IPR027417">
    <property type="entry name" value="P-loop_NTPase"/>
</dbReference>
<dbReference type="Pfam" id="PF12054">
    <property type="entry name" value="DUF3535"/>
    <property type="match status" value="1"/>
</dbReference>
<evidence type="ECO:0000256" key="9">
    <source>
        <dbReference type="SAM" id="MobiDB-lite"/>
    </source>
</evidence>
<dbReference type="GO" id="GO:0005634">
    <property type="term" value="C:nucleus"/>
    <property type="evidence" value="ECO:0007669"/>
    <property type="project" value="UniProtKB-SubCell"/>
</dbReference>
<dbReference type="OrthoDB" id="10252227at2759"/>
<dbReference type="STRING" id="554055.A0A2P6VF57"/>
<dbReference type="InterPro" id="IPR038718">
    <property type="entry name" value="SNF2-like_sf"/>
</dbReference>
<evidence type="ECO:0000256" key="5">
    <source>
        <dbReference type="ARBA" id="ARBA00022806"/>
    </source>
</evidence>
<feature type="domain" description="Helicase C-terminal" evidence="11">
    <location>
        <begin position="1679"/>
        <end position="1845"/>
    </location>
</feature>
<organism evidence="12 13">
    <name type="scientific">Micractinium conductrix</name>
    <dbReference type="NCBI Taxonomy" id="554055"/>
    <lineage>
        <taxon>Eukaryota</taxon>
        <taxon>Viridiplantae</taxon>
        <taxon>Chlorophyta</taxon>
        <taxon>core chlorophytes</taxon>
        <taxon>Trebouxiophyceae</taxon>
        <taxon>Chlorellales</taxon>
        <taxon>Chlorellaceae</taxon>
        <taxon>Chlorella clade</taxon>
        <taxon>Micractinium</taxon>
    </lineage>
</organism>
<feature type="compositionally biased region" description="Low complexity" evidence="9">
    <location>
        <begin position="1054"/>
        <end position="1063"/>
    </location>
</feature>
<name>A0A2P6VF57_9CHLO</name>
<dbReference type="Gene3D" id="1.20.120.850">
    <property type="entry name" value="SWI2/SNF2 ATPases, N-terminal domain"/>
    <property type="match status" value="1"/>
</dbReference>
<dbReference type="GO" id="GO:0005524">
    <property type="term" value="F:ATP binding"/>
    <property type="evidence" value="ECO:0007669"/>
    <property type="project" value="UniProtKB-KW"/>
</dbReference>
<dbReference type="SUPFAM" id="SSF52540">
    <property type="entry name" value="P-loop containing nucleoside triphosphate hydrolases"/>
    <property type="match status" value="2"/>
</dbReference>
<dbReference type="SUPFAM" id="SSF48371">
    <property type="entry name" value="ARM repeat"/>
    <property type="match status" value="1"/>
</dbReference>
<keyword evidence="4" id="KW-0378">Hydrolase</keyword>
<feature type="compositionally biased region" description="Low complexity" evidence="9">
    <location>
        <begin position="220"/>
        <end position="232"/>
    </location>
</feature>
<feature type="domain" description="Helicase ATP-binding" evidence="10">
    <location>
        <begin position="1319"/>
        <end position="1496"/>
    </location>
</feature>
<dbReference type="Gene3D" id="1.25.10.10">
    <property type="entry name" value="Leucine-rich Repeat Variant"/>
    <property type="match status" value="2"/>
</dbReference>
<evidence type="ECO:0000256" key="8">
    <source>
        <dbReference type="ARBA" id="ARBA00023242"/>
    </source>
</evidence>
<dbReference type="Gene3D" id="3.40.50.10810">
    <property type="entry name" value="Tandem AAA-ATPase domain"/>
    <property type="match status" value="1"/>
</dbReference>
<feature type="region of interest" description="Disordered" evidence="9">
    <location>
        <begin position="723"/>
        <end position="749"/>
    </location>
</feature>
<keyword evidence="5" id="KW-0347">Helicase</keyword>
<feature type="compositionally biased region" description="Low complexity" evidence="9">
    <location>
        <begin position="723"/>
        <end position="736"/>
    </location>
</feature>
<dbReference type="InterPro" id="IPR014001">
    <property type="entry name" value="Helicase_ATP-bd"/>
</dbReference>
<feature type="region of interest" description="Disordered" evidence="9">
    <location>
        <begin position="250"/>
        <end position="305"/>
    </location>
</feature>
<comment type="caution">
    <text evidence="12">The sequence shown here is derived from an EMBL/GenBank/DDBJ whole genome shotgun (WGS) entry which is preliminary data.</text>
</comment>
<evidence type="ECO:0000259" key="10">
    <source>
        <dbReference type="PROSITE" id="PS51192"/>
    </source>
</evidence>
<dbReference type="CDD" id="cd18793">
    <property type="entry name" value="SF2_C_SNF"/>
    <property type="match status" value="1"/>
</dbReference>
<evidence type="ECO:0000313" key="13">
    <source>
        <dbReference type="Proteomes" id="UP000239649"/>
    </source>
</evidence>
<keyword evidence="7" id="KW-0238">DNA-binding</keyword>
<accession>A0A2P6VF57</accession>
<dbReference type="InterPro" id="IPR000330">
    <property type="entry name" value="SNF2_N"/>
</dbReference>
<dbReference type="InterPro" id="IPR016024">
    <property type="entry name" value="ARM-type_fold"/>
</dbReference>
<evidence type="ECO:0000256" key="6">
    <source>
        <dbReference type="ARBA" id="ARBA00022840"/>
    </source>
</evidence>
<dbReference type="GO" id="GO:0016887">
    <property type="term" value="F:ATP hydrolysis activity"/>
    <property type="evidence" value="ECO:0007669"/>
    <property type="project" value="InterPro"/>
</dbReference>
<evidence type="ECO:0000313" key="12">
    <source>
        <dbReference type="EMBL" id="PSC72707.1"/>
    </source>
</evidence>
<keyword evidence="3" id="KW-0547">Nucleotide-binding</keyword>
<dbReference type="PROSITE" id="PS51194">
    <property type="entry name" value="HELICASE_CTER"/>
    <property type="match status" value="1"/>
</dbReference>
<dbReference type="GO" id="GO:0004386">
    <property type="term" value="F:helicase activity"/>
    <property type="evidence" value="ECO:0007669"/>
    <property type="project" value="UniProtKB-KW"/>
</dbReference>